<comment type="similarity">
    <text evidence="2">Belongs to the autoinducer-2 exporter (AI-2E) (TC 2.A.86) family.</text>
</comment>
<evidence type="ECO:0000256" key="4">
    <source>
        <dbReference type="ARBA" id="ARBA00022475"/>
    </source>
</evidence>
<protein>
    <submittedName>
        <fullName evidence="9">AI-2E family transporter</fullName>
    </submittedName>
</protein>
<evidence type="ECO:0000256" key="1">
    <source>
        <dbReference type="ARBA" id="ARBA00004651"/>
    </source>
</evidence>
<evidence type="ECO:0000313" key="10">
    <source>
        <dbReference type="Proteomes" id="UP000567293"/>
    </source>
</evidence>
<dbReference type="PANTHER" id="PTHR21716:SF53">
    <property type="entry name" value="PERMEASE PERM-RELATED"/>
    <property type="match status" value="1"/>
</dbReference>
<feature type="transmembrane region" description="Helical" evidence="8">
    <location>
        <begin position="141"/>
        <end position="165"/>
    </location>
</feature>
<comment type="subcellular location">
    <subcellularLocation>
        <location evidence="1">Cell membrane</location>
        <topology evidence="1">Multi-pass membrane protein</topology>
    </subcellularLocation>
</comment>
<evidence type="ECO:0000256" key="2">
    <source>
        <dbReference type="ARBA" id="ARBA00009773"/>
    </source>
</evidence>
<comment type="caution">
    <text evidence="9">The sequence shown here is derived from an EMBL/GenBank/DDBJ whole genome shotgun (WGS) entry which is preliminary data.</text>
</comment>
<feature type="non-terminal residue" evidence="9">
    <location>
        <position position="1"/>
    </location>
</feature>
<dbReference type="InterPro" id="IPR002549">
    <property type="entry name" value="AI-2E-like"/>
</dbReference>
<dbReference type="AlphaFoldDB" id="A0A7V8SW97"/>
<gene>
    <name evidence="9" type="ORF">HRJ53_06680</name>
</gene>
<proteinExistence type="inferred from homology"/>
<feature type="transmembrane region" description="Helical" evidence="8">
    <location>
        <begin position="27"/>
        <end position="52"/>
    </location>
</feature>
<feature type="transmembrane region" description="Helical" evidence="8">
    <location>
        <begin position="104"/>
        <end position="129"/>
    </location>
</feature>
<reference evidence="9" key="1">
    <citation type="submission" date="2020-06" db="EMBL/GenBank/DDBJ databases">
        <title>Legume-microbial interactions unlock mineral nutrients during tropical forest succession.</title>
        <authorList>
            <person name="Epihov D.Z."/>
        </authorList>
    </citation>
    <scope>NUCLEOTIDE SEQUENCE [LARGE SCALE GENOMIC DNA]</scope>
    <source>
        <strain evidence="9">Pan2503</strain>
    </source>
</reference>
<evidence type="ECO:0000256" key="5">
    <source>
        <dbReference type="ARBA" id="ARBA00022692"/>
    </source>
</evidence>
<keyword evidence="10" id="KW-1185">Reference proteome</keyword>
<evidence type="ECO:0000313" key="9">
    <source>
        <dbReference type="EMBL" id="MBA0084661.1"/>
    </source>
</evidence>
<dbReference type="Pfam" id="PF01594">
    <property type="entry name" value="AI-2E_transport"/>
    <property type="match status" value="1"/>
</dbReference>
<evidence type="ECO:0000256" key="7">
    <source>
        <dbReference type="ARBA" id="ARBA00023136"/>
    </source>
</evidence>
<keyword evidence="5 8" id="KW-0812">Transmembrane</keyword>
<evidence type="ECO:0000256" key="3">
    <source>
        <dbReference type="ARBA" id="ARBA00022448"/>
    </source>
</evidence>
<dbReference type="EMBL" id="JACDQQ010000654">
    <property type="protein sequence ID" value="MBA0084661.1"/>
    <property type="molecule type" value="Genomic_DNA"/>
</dbReference>
<evidence type="ECO:0000256" key="8">
    <source>
        <dbReference type="SAM" id="Phobius"/>
    </source>
</evidence>
<dbReference type="Proteomes" id="UP000567293">
    <property type="component" value="Unassembled WGS sequence"/>
</dbReference>
<dbReference type="PANTHER" id="PTHR21716">
    <property type="entry name" value="TRANSMEMBRANE PROTEIN"/>
    <property type="match status" value="1"/>
</dbReference>
<evidence type="ECO:0000256" key="6">
    <source>
        <dbReference type="ARBA" id="ARBA00022989"/>
    </source>
</evidence>
<name>A0A7V8SW97_9BACT</name>
<keyword evidence="4" id="KW-1003">Cell membrane</keyword>
<sequence length="234" mass="25480">LQEQILGKLRVGITERSNELIAALPQVGLRAITVASNVIYVVIIPILGFFFLKDGRLIRQHVLDLVSDEPRRVLLDDVLADVNLLLASYMRALVLLALSTFTAYGIFFSILGVPYAVLLAALAGMLEFIPMVGTLAASLTIVIVAALEGAHVIAVLIFLLAYRLFQDYVLSPQLMRQGVELHPLLVLFGVFAGSEVAGIAGTFLSVPVLALVRIIYLRIRKTRLGAQFSAVTRL</sequence>
<accession>A0A7V8SW97</accession>
<keyword evidence="6 8" id="KW-1133">Transmembrane helix</keyword>
<dbReference type="GO" id="GO:0005886">
    <property type="term" value="C:plasma membrane"/>
    <property type="evidence" value="ECO:0007669"/>
    <property type="project" value="UniProtKB-SubCell"/>
</dbReference>
<organism evidence="9 10">
    <name type="scientific">Candidatus Acidiferrum panamense</name>
    <dbReference type="NCBI Taxonomy" id="2741543"/>
    <lineage>
        <taxon>Bacteria</taxon>
        <taxon>Pseudomonadati</taxon>
        <taxon>Acidobacteriota</taxon>
        <taxon>Terriglobia</taxon>
        <taxon>Candidatus Acidiferrales</taxon>
        <taxon>Candidatus Acidiferrum</taxon>
    </lineage>
</organism>
<keyword evidence="3" id="KW-0813">Transport</keyword>
<keyword evidence="7 8" id="KW-0472">Membrane</keyword>
<feature type="transmembrane region" description="Helical" evidence="8">
    <location>
        <begin position="185"/>
        <end position="216"/>
    </location>
</feature>
<dbReference type="GO" id="GO:0055085">
    <property type="term" value="P:transmembrane transport"/>
    <property type="evidence" value="ECO:0007669"/>
    <property type="project" value="TreeGrafter"/>
</dbReference>